<dbReference type="Pfam" id="PF02798">
    <property type="entry name" value="GST_N"/>
    <property type="match status" value="1"/>
</dbReference>
<feature type="chain" id="PRO_5023140417" description="GST N-terminal domain-containing protein" evidence="1">
    <location>
        <begin position="18"/>
        <end position="275"/>
    </location>
</feature>
<protein>
    <recommendedName>
        <fullName evidence="2">GST N-terminal domain-containing protein</fullName>
    </recommendedName>
</protein>
<dbReference type="EMBL" id="ML178815">
    <property type="protein sequence ID" value="TFL06685.1"/>
    <property type="molecule type" value="Genomic_DNA"/>
</dbReference>
<dbReference type="OrthoDB" id="412788at2759"/>
<evidence type="ECO:0000313" key="3">
    <source>
        <dbReference type="EMBL" id="TFL06685.1"/>
    </source>
</evidence>
<sequence length="275" mass="30052">MTATLYTFGLSVWGAAAELAVFELGCTNVQTYTIDLVKGDNFDPSFVSLNNSASIPTLYTQGRVLTSTTEIISHLVAIKGKQPSVDRAWIDKVHEDGLDPNFCLLLARNKDELQAKAAGVPGEFVRNRQESLLKHFVSPAAASFKPFYSSKIASNGAVLAIYNSSAPQSTTEDFFRQSQEHVARVQQFILTDLAQHLSAAKGSAFLGGEIPGEEDFHVGAWLARIAMTSGAHKSEEGIQKLQEAMGKPVPGSVKAYWERWSARSSWKEVYLATLH</sequence>
<proteinExistence type="predicted"/>
<dbReference type="Proteomes" id="UP000305067">
    <property type="component" value="Unassembled WGS sequence"/>
</dbReference>
<dbReference type="InterPro" id="IPR036249">
    <property type="entry name" value="Thioredoxin-like_sf"/>
</dbReference>
<organism evidence="3 4">
    <name type="scientific">Pterulicium gracile</name>
    <dbReference type="NCBI Taxonomy" id="1884261"/>
    <lineage>
        <taxon>Eukaryota</taxon>
        <taxon>Fungi</taxon>
        <taxon>Dikarya</taxon>
        <taxon>Basidiomycota</taxon>
        <taxon>Agaricomycotina</taxon>
        <taxon>Agaricomycetes</taxon>
        <taxon>Agaricomycetidae</taxon>
        <taxon>Agaricales</taxon>
        <taxon>Pleurotineae</taxon>
        <taxon>Pterulaceae</taxon>
        <taxon>Pterulicium</taxon>
    </lineage>
</organism>
<keyword evidence="4" id="KW-1185">Reference proteome</keyword>
<dbReference type="InterPro" id="IPR004045">
    <property type="entry name" value="Glutathione_S-Trfase_N"/>
</dbReference>
<dbReference type="Gene3D" id="3.40.30.10">
    <property type="entry name" value="Glutaredoxin"/>
    <property type="match status" value="1"/>
</dbReference>
<evidence type="ECO:0000256" key="1">
    <source>
        <dbReference type="SAM" id="SignalP"/>
    </source>
</evidence>
<feature type="signal peptide" evidence="1">
    <location>
        <begin position="1"/>
        <end position="17"/>
    </location>
</feature>
<reference evidence="3 4" key="1">
    <citation type="journal article" date="2019" name="Nat. Ecol. Evol.">
        <title>Megaphylogeny resolves global patterns of mushroom evolution.</title>
        <authorList>
            <person name="Varga T."/>
            <person name="Krizsan K."/>
            <person name="Foldi C."/>
            <person name="Dima B."/>
            <person name="Sanchez-Garcia M."/>
            <person name="Sanchez-Ramirez S."/>
            <person name="Szollosi G.J."/>
            <person name="Szarkandi J.G."/>
            <person name="Papp V."/>
            <person name="Albert L."/>
            <person name="Andreopoulos W."/>
            <person name="Angelini C."/>
            <person name="Antonin V."/>
            <person name="Barry K.W."/>
            <person name="Bougher N.L."/>
            <person name="Buchanan P."/>
            <person name="Buyck B."/>
            <person name="Bense V."/>
            <person name="Catcheside P."/>
            <person name="Chovatia M."/>
            <person name="Cooper J."/>
            <person name="Damon W."/>
            <person name="Desjardin D."/>
            <person name="Finy P."/>
            <person name="Geml J."/>
            <person name="Haridas S."/>
            <person name="Hughes K."/>
            <person name="Justo A."/>
            <person name="Karasinski D."/>
            <person name="Kautmanova I."/>
            <person name="Kiss B."/>
            <person name="Kocsube S."/>
            <person name="Kotiranta H."/>
            <person name="LaButti K.M."/>
            <person name="Lechner B.E."/>
            <person name="Liimatainen K."/>
            <person name="Lipzen A."/>
            <person name="Lukacs Z."/>
            <person name="Mihaltcheva S."/>
            <person name="Morgado L.N."/>
            <person name="Niskanen T."/>
            <person name="Noordeloos M.E."/>
            <person name="Ohm R.A."/>
            <person name="Ortiz-Santana B."/>
            <person name="Ovrebo C."/>
            <person name="Racz N."/>
            <person name="Riley R."/>
            <person name="Savchenko A."/>
            <person name="Shiryaev A."/>
            <person name="Soop K."/>
            <person name="Spirin V."/>
            <person name="Szebenyi C."/>
            <person name="Tomsovsky M."/>
            <person name="Tulloss R.E."/>
            <person name="Uehling J."/>
            <person name="Grigoriev I.V."/>
            <person name="Vagvolgyi C."/>
            <person name="Papp T."/>
            <person name="Martin F.M."/>
            <person name="Miettinen O."/>
            <person name="Hibbett D.S."/>
            <person name="Nagy L.G."/>
        </authorList>
    </citation>
    <scope>NUCLEOTIDE SEQUENCE [LARGE SCALE GENOMIC DNA]</scope>
    <source>
        <strain evidence="3 4">CBS 309.79</strain>
    </source>
</reference>
<dbReference type="AlphaFoldDB" id="A0A5C3QXH3"/>
<keyword evidence="1" id="KW-0732">Signal</keyword>
<evidence type="ECO:0000313" key="4">
    <source>
        <dbReference type="Proteomes" id="UP000305067"/>
    </source>
</evidence>
<accession>A0A5C3QXH3</accession>
<gene>
    <name evidence="3" type="ORF">BDV98DRAFT_559822</name>
</gene>
<dbReference type="SUPFAM" id="SSF52833">
    <property type="entry name" value="Thioredoxin-like"/>
    <property type="match status" value="1"/>
</dbReference>
<evidence type="ECO:0000259" key="2">
    <source>
        <dbReference type="Pfam" id="PF02798"/>
    </source>
</evidence>
<dbReference type="STRING" id="1884261.A0A5C3QXH3"/>
<name>A0A5C3QXH3_9AGAR</name>
<feature type="domain" description="GST N-terminal" evidence="2">
    <location>
        <begin position="1"/>
        <end position="75"/>
    </location>
</feature>